<reference evidence="16 17" key="1">
    <citation type="journal article" date="2018" name="Evol. Lett.">
        <title>Horizontal gene cluster transfer increased hallucinogenic mushroom diversity.</title>
        <authorList>
            <person name="Reynolds H.T."/>
            <person name="Vijayakumar V."/>
            <person name="Gluck-Thaler E."/>
            <person name="Korotkin H.B."/>
            <person name="Matheny P.B."/>
            <person name="Slot J.C."/>
        </authorList>
    </citation>
    <scope>NUCLEOTIDE SEQUENCE [LARGE SCALE GENOMIC DNA]</scope>
    <source>
        <strain evidence="16 17">2629</strain>
    </source>
</reference>
<keyword evidence="6" id="KW-0067">ATP-binding</keyword>
<evidence type="ECO:0000313" key="16">
    <source>
        <dbReference type="EMBL" id="PPQ98931.1"/>
    </source>
</evidence>
<feature type="coiled-coil region" evidence="14">
    <location>
        <begin position="85"/>
        <end position="115"/>
    </location>
</feature>
<dbReference type="PANTHER" id="PTHR10721:SF1">
    <property type="entry name" value="MITOCHONDRIAL IMPORT INNER MEMBRANE TRANSLOCASE SUBUNIT TIM44"/>
    <property type="match status" value="1"/>
</dbReference>
<evidence type="ECO:0000256" key="9">
    <source>
        <dbReference type="ARBA" id="ARBA00023010"/>
    </source>
</evidence>
<evidence type="ECO:0000256" key="4">
    <source>
        <dbReference type="ARBA" id="ARBA00022741"/>
    </source>
</evidence>
<comment type="similarity">
    <text evidence="2 13">Belongs to the Tim44 family.</text>
</comment>
<dbReference type="Proteomes" id="UP000284842">
    <property type="component" value="Unassembled WGS sequence"/>
</dbReference>
<evidence type="ECO:0000256" key="7">
    <source>
        <dbReference type="ARBA" id="ARBA00022927"/>
    </source>
</evidence>
<gene>
    <name evidence="16" type="ORF">CVT24_003558</name>
</gene>
<evidence type="ECO:0000256" key="6">
    <source>
        <dbReference type="ARBA" id="ARBA00022840"/>
    </source>
</evidence>
<dbReference type="InterPro" id="IPR017303">
    <property type="entry name" value="Tim44"/>
</dbReference>
<dbReference type="InterPro" id="IPR007379">
    <property type="entry name" value="Tim44-like_dom"/>
</dbReference>
<dbReference type="STRING" id="181874.A0A409Y7L8"/>
<dbReference type="GO" id="GO:0005524">
    <property type="term" value="F:ATP binding"/>
    <property type="evidence" value="ECO:0007669"/>
    <property type="project" value="UniProtKB-KW"/>
</dbReference>
<keyword evidence="17" id="KW-1185">Reference proteome</keyword>
<evidence type="ECO:0000256" key="11">
    <source>
        <dbReference type="ARBA" id="ARBA00023136"/>
    </source>
</evidence>
<organism evidence="16 17">
    <name type="scientific">Panaeolus cyanescens</name>
    <dbReference type="NCBI Taxonomy" id="181874"/>
    <lineage>
        <taxon>Eukaryota</taxon>
        <taxon>Fungi</taxon>
        <taxon>Dikarya</taxon>
        <taxon>Basidiomycota</taxon>
        <taxon>Agaricomycotina</taxon>
        <taxon>Agaricomycetes</taxon>
        <taxon>Agaricomycetidae</taxon>
        <taxon>Agaricales</taxon>
        <taxon>Agaricineae</taxon>
        <taxon>Galeropsidaceae</taxon>
        <taxon>Panaeolus</taxon>
    </lineage>
</organism>
<dbReference type="PIRSF" id="PIRSF037871">
    <property type="entry name" value="TIM44"/>
    <property type="match status" value="1"/>
</dbReference>
<dbReference type="InterPro" id="IPR032710">
    <property type="entry name" value="NTF2-like_dom_sf"/>
</dbReference>
<keyword evidence="9 13" id="KW-0811">Translocation</keyword>
<evidence type="ECO:0000256" key="13">
    <source>
        <dbReference type="PIRNR" id="PIRNR037871"/>
    </source>
</evidence>
<keyword evidence="4" id="KW-0547">Nucleotide-binding</keyword>
<dbReference type="SUPFAM" id="SSF54427">
    <property type="entry name" value="NTF2-like"/>
    <property type="match status" value="1"/>
</dbReference>
<keyword evidence="14" id="KW-0175">Coiled coil</keyword>
<dbReference type="InterPro" id="IPR039544">
    <property type="entry name" value="Tim44-like"/>
</dbReference>
<dbReference type="PANTHER" id="PTHR10721">
    <property type="entry name" value="MITOCHONDRIAL IMPORT INNER MEMBRANE TRANSLOCASE SUBUNIT TIM44"/>
    <property type="match status" value="1"/>
</dbReference>
<evidence type="ECO:0000256" key="3">
    <source>
        <dbReference type="ARBA" id="ARBA00022448"/>
    </source>
</evidence>
<comment type="caution">
    <text evidence="16">The sequence shown here is derived from an EMBL/GenBank/DDBJ whole genome shotgun (WGS) entry which is preliminary data.</text>
</comment>
<name>A0A409Y7L8_9AGAR</name>
<dbReference type="SMART" id="SM00978">
    <property type="entry name" value="Tim44"/>
    <property type="match status" value="1"/>
</dbReference>
<evidence type="ECO:0000256" key="8">
    <source>
        <dbReference type="ARBA" id="ARBA00022946"/>
    </source>
</evidence>
<feature type="domain" description="Tim44-like" evidence="15">
    <location>
        <begin position="317"/>
        <end position="470"/>
    </location>
</feature>
<keyword evidence="3 13" id="KW-0813">Transport</keyword>
<dbReference type="FunFam" id="3.10.450.240:FF:000002">
    <property type="entry name" value="Mitochondrial import inner membrane translocase subunit TIM44"/>
    <property type="match status" value="1"/>
</dbReference>
<evidence type="ECO:0000256" key="10">
    <source>
        <dbReference type="ARBA" id="ARBA00023128"/>
    </source>
</evidence>
<evidence type="ECO:0000256" key="1">
    <source>
        <dbReference type="ARBA" id="ARBA00004637"/>
    </source>
</evidence>
<evidence type="ECO:0000256" key="2">
    <source>
        <dbReference type="ARBA" id="ARBA00009597"/>
    </source>
</evidence>
<evidence type="ECO:0000256" key="14">
    <source>
        <dbReference type="SAM" id="Coils"/>
    </source>
</evidence>
<keyword evidence="5 13" id="KW-0999">Mitochondrion inner membrane</keyword>
<dbReference type="AlphaFoldDB" id="A0A409Y7L8"/>
<evidence type="ECO:0000259" key="15">
    <source>
        <dbReference type="SMART" id="SM00978"/>
    </source>
</evidence>
<keyword evidence="8" id="KW-0809">Transit peptide</keyword>
<dbReference type="GO" id="GO:0051087">
    <property type="term" value="F:protein-folding chaperone binding"/>
    <property type="evidence" value="ECO:0007669"/>
    <property type="project" value="InterPro"/>
</dbReference>
<evidence type="ECO:0000256" key="5">
    <source>
        <dbReference type="ARBA" id="ARBA00022792"/>
    </source>
</evidence>
<keyword evidence="10 13" id="KW-0496">Mitochondrion</keyword>
<dbReference type="GO" id="GO:0005743">
    <property type="term" value="C:mitochondrial inner membrane"/>
    <property type="evidence" value="ECO:0007669"/>
    <property type="project" value="UniProtKB-SubCell"/>
</dbReference>
<comment type="function">
    <text evidence="13">Essential component of the PAM complex, a complex required for the translocation of transit peptide-containing proteins from the inner membrane into the mitochondrial matrix in an ATP-dependent manner.</text>
</comment>
<dbReference type="EMBL" id="NHTK01001373">
    <property type="protein sequence ID" value="PPQ98931.1"/>
    <property type="molecule type" value="Genomic_DNA"/>
</dbReference>
<comment type="subcellular location">
    <subcellularLocation>
        <location evidence="1">Mitochondrion inner membrane</location>
        <topology evidence="1">Peripheral membrane protein</topology>
    </subcellularLocation>
</comment>
<protein>
    <recommendedName>
        <fullName evidence="12 13">Mitochondrial import inner membrane translocase subunit TIM44</fullName>
    </recommendedName>
</protein>
<dbReference type="OrthoDB" id="10265990at2759"/>
<dbReference type="GO" id="GO:0030150">
    <property type="term" value="P:protein import into mitochondrial matrix"/>
    <property type="evidence" value="ECO:0007669"/>
    <property type="project" value="InterPro"/>
</dbReference>
<dbReference type="FunCoup" id="A0A409Y7L8">
    <property type="interactions" value="324"/>
</dbReference>
<dbReference type="Pfam" id="PF04280">
    <property type="entry name" value="Tim44"/>
    <property type="match status" value="1"/>
</dbReference>
<sequence>MLPRNLRSLALRNAARRAYSTQPTGPSSSVVAGLLRTNATPFPPPYRIGGALALSATAGRHQAAAFHSSSRRMDQLPKSPFQTFVDVLKEELQKNRELQENVKQLQGDVDRLQDSEALKKARDAYERARLTTSIKENPRLRAAAEELKKTGVKVGDAVSEALKTMEESEVMRAISRASSAVSSAVEKSTEPIRKTAAYKTLAETVIDALDDSGSAKHAGFEEKEARRLRRQKRLEKAGRASGMGPKRVVANPDAGEALVLHKDSPRQEKWNKLKESNPLLRQFTQLRQAYDESENPVVLSMRSVTEKIGSWFDENETAQVMRMMKNMDPEFNREMFERELREYIVPEVVDAYLSGDQASLKEWCSEATYNVLWATIEYFLKQGLISDSKVLDIRQVDVSDGKILENEIPIFLVTFATQEMLLFRNPKTKEVVVGAEDKVEQCTYAAAITRIPEELDNELTGGWKIVEMARRSSRAYL</sequence>
<accession>A0A409Y7L8</accession>
<dbReference type="Gene3D" id="3.10.450.240">
    <property type="match status" value="1"/>
</dbReference>
<evidence type="ECO:0000256" key="12">
    <source>
        <dbReference type="ARBA" id="ARBA00074309"/>
    </source>
</evidence>
<keyword evidence="11 13" id="KW-0472">Membrane</keyword>
<evidence type="ECO:0000313" key="17">
    <source>
        <dbReference type="Proteomes" id="UP000284842"/>
    </source>
</evidence>
<keyword evidence="7 13" id="KW-0653">Protein transport</keyword>
<proteinExistence type="inferred from homology"/>
<dbReference type="InParanoid" id="A0A409Y7L8"/>